<reference evidence="4 5" key="1">
    <citation type="submission" date="2014-03" db="EMBL/GenBank/DDBJ databases">
        <title>Bradyrhizobium valentinum sp. nov., isolated from effective nodules of Lupinus mariae-josephae, a lupine endemic of basic-lime soils in Eastern Spain.</title>
        <authorList>
            <person name="Duran D."/>
            <person name="Rey L."/>
            <person name="Navarro A."/>
            <person name="Busquets A."/>
            <person name="Imperial J."/>
            <person name="Ruiz-Argueso T."/>
        </authorList>
    </citation>
    <scope>NUCLEOTIDE SEQUENCE [LARGE SCALE GENOMIC DNA]</scope>
    <source>
        <strain evidence="4 5">Ro19</strain>
    </source>
</reference>
<dbReference type="SUPFAM" id="SSF48498">
    <property type="entry name" value="Tetracyclin repressor-like, C-terminal domain"/>
    <property type="match status" value="1"/>
</dbReference>
<protein>
    <recommendedName>
        <fullName evidence="3">HTH tetR-type domain-containing protein</fullName>
    </recommendedName>
</protein>
<dbReference type="Gene3D" id="1.10.357.10">
    <property type="entry name" value="Tetracycline Repressor, domain 2"/>
    <property type="match status" value="1"/>
</dbReference>
<organism evidence="4 5">
    <name type="scientific">Bradyrhizobium retamae</name>
    <dbReference type="NCBI Taxonomy" id="1300035"/>
    <lineage>
        <taxon>Bacteria</taxon>
        <taxon>Pseudomonadati</taxon>
        <taxon>Pseudomonadota</taxon>
        <taxon>Alphaproteobacteria</taxon>
        <taxon>Hyphomicrobiales</taxon>
        <taxon>Nitrobacteraceae</taxon>
        <taxon>Bradyrhizobium</taxon>
    </lineage>
</organism>
<dbReference type="GO" id="GO:0003700">
    <property type="term" value="F:DNA-binding transcription factor activity"/>
    <property type="evidence" value="ECO:0007669"/>
    <property type="project" value="TreeGrafter"/>
</dbReference>
<dbReference type="Pfam" id="PF00440">
    <property type="entry name" value="TetR_N"/>
    <property type="match status" value="1"/>
</dbReference>
<feature type="DNA-binding region" description="H-T-H motif" evidence="2">
    <location>
        <begin position="32"/>
        <end position="51"/>
    </location>
</feature>
<feature type="domain" description="HTH tetR-type" evidence="3">
    <location>
        <begin position="9"/>
        <end position="69"/>
    </location>
</feature>
<gene>
    <name evidence="4" type="ORF">CQ13_29190</name>
</gene>
<evidence type="ECO:0000256" key="2">
    <source>
        <dbReference type="PROSITE-ProRule" id="PRU00335"/>
    </source>
</evidence>
<dbReference type="InterPro" id="IPR050109">
    <property type="entry name" value="HTH-type_TetR-like_transc_reg"/>
</dbReference>
<sequence>MKTMMTKSEVTRAQIIQGALQALEKTGVLGTTTRKIAAEANVKLATLHYHFESKSALLVAVLEVLIDEIAERLREDRAGTEPALDERIEILIRGTWRSITRSRTRQIVQYELTLYALREGAQWLADQQYEAYLRLYRDQLASKSGKSELSPQGYTTLARFILAGIDGLILQELVKPSRARSNQAIEALIFGTKQLSQQLLSSGGNRQVLLR</sequence>
<evidence type="ECO:0000256" key="1">
    <source>
        <dbReference type="ARBA" id="ARBA00023125"/>
    </source>
</evidence>
<dbReference type="SUPFAM" id="SSF46689">
    <property type="entry name" value="Homeodomain-like"/>
    <property type="match status" value="1"/>
</dbReference>
<dbReference type="PROSITE" id="PS50977">
    <property type="entry name" value="HTH_TETR_2"/>
    <property type="match status" value="1"/>
</dbReference>
<evidence type="ECO:0000313" key="5">
    <source>
        <dbReference type="Proteomes" id="UP000052023"/>
    </source>
</evidence>
<name>A0A0R3MR46_9BRAD</name>
<evidence type="ECO:0000259" key="3">
    <source>
        <dbReference type="PROSITE" id="PS50977"/>
    </source>
</evidence>
<dbReference type="Proteomes" id="UP000052023">
    <property type="component" value="Unassembled WGS sequence"/>
</dbReference>
<accession>A0A0R3MR46</accession>
<dbReference type="PRINTS" id="PR00455">
    <property type="entry name" value="HTHTETR"/>
</dbReference>
<comment type="caution">
    <text evidence="4">The sequence shown here is derived from an EMBL/GenBank/DDBJ whole genome shotgun (WGS) entry which is preliminary data.</text>
</comment>
<dbReference type="PANTHER" id="PTHR30055:SF226">
    <property type="entry name" value="HTH-TYPE TRANSCRIPTIONAL REGULATOR PKSA"/>
    <property type="match status" value="1"/>
</dbReference>
<dbReference type="PANTHER" id="PTHR30055">
    <property type="entry name" value="HTH-TYPE TRANSCRIPTIONAL REGULATOR RUTR"/>
    <property type="match status" value="1"/>
</dbReference>
<dbReference type="AlphaFoldDB" id="A0A0R3MR46"/>
<dbReference type="InterPro" id="IPR036271">
    <property type="entry name" value="Tet_transcr_reg_TetR-rel_C_sf"/>
</dbReference>
<dbReference type="GO" id="GO:0000976">
    <property type="term" value="F:transcription cis-regulatory region binding"/>
    <property type="evidence" value="ECO:0007669"/>
    <property type="project" value="TreeGrafter"/>
</dbReference>
<dbReference type="InterPro" id="IPR009057">
    <property type="entry name" value="Homeodomain-like_sf"/>
</dbReference>
<keyword evidence="5" id="KW-1185">Reference proteome</keyword>
<evidence type="ECO:0000313" key="4">
    <source>
        <dbReference type="EMBL" id="KRR22337.1"/>
    </source>
</evidence>
<dbReference type="InterPro" id="IPR001647">
    <property type="entry name" value="HTH_TetR"/>
</dbReference>
<dbReference type="EMBL" id="LLYA01000165">
    <property type="protein sequence ID" value="KRR22337.1"/>
    <property type="molecule type" value="Genomic_DNA"/>
</dbReference>
<proteinExistence type="predicted"/>
<keyword evidence="1 2" id="KW-0238">DNA-binding</keyword>